<dbReference type="GO" id="GO:0005267">
    <property type="term" value="F:potassium channel activity"/>
    <property type="evidence" value="ECO:0007669"/>
    <property type="project" value="UniProtKB-KW"/>
</dbReference>
<evidence type="ECO:0000313" key="18">
    <source>
        <dbReference type="Proteomes" id="UP000002630"/>
    </source>
</evidence>
<dbReference type="Gene3D" id="1.10.287.70">
    <property type="match status" value="1"/>
</dbReference>
<evidence type="ECO:0000256" key="3">
    <source>
        <dbReference type="ARBA" id="ARBA00022538"/>
    </source>
</evidence>
<keyword evidence="7 13" id="KW-1133">Transmembrane helix</keyword>
<feature type="transmembrane region" description="Helical" evidence="13">
    <location>
        <begin position="119"/>
        <end position="139"/>
    </location>
</feature>
<feature type="region of interest" description="Disordered" evidence="12">
    <location>
        <begin position="641"/>
        <end position="664"/>
    </location>
</feature>
<comment type="subcellular location">
    <subcellularLocation>
        <location evidence="1">Membrane</location>
        <topology evidence="1">Multi-pass membrane protein</topology>
    </subcellularLocation>
</comment>
<dbReference type="Proteomes" id="UP000002630">
    <property type="component" value="Unassembled WGS sequence"/>
</dbReference>
<feature type="region of interest" description="Disordered" evidence="12">
    <location>
        <begin position="1137"/>
        <end position="1161"/>
    </location>
</feature>
<name>D7FRQ7_ECTSI</name>
<evidence type="ECO:0000256" key="2">
    <source>
        <dbReference type="ARBA" id="ARBA00022448"/>
    </source>
</evidence>
<accession>D7FRQ7</accession>
<feature type="domain" description="Calcium-activated potassium channel BK alpha subunit" evidence="14">
    <location>
        <begin position="442"/>
        <end position="545"/>
    </location>
</feature>
<feature type="domain" description="RCK N-terminal" evidence="16">
    <location>
        <begin position="302"/>
        <end position="412"/>
    </location>
</feature>
<dbReference type="InterPro" id="IPR047871">
    <property type="entry name" value="K_chnl_Slo-like"/>
</dbReference>
<protein>
    <submittedName>
        <fullName evidence="17">Uncharacterized protein</fullName>
    </submittedName>
</protein>
<evidence type="ECO:0000256" key="1">
    <source>
        <dbReference type="ARBA" id="ARBA00004141"/>
    </source>
</evidence>
<dbReference type="Gene3D" id="1.20.120.350">
    <property type="entry name" value="Voltage-gated potassium channels. Chain C"/>
    <property type="match status" value="1"/>
</dbReference>
<keyword evidence="8" id="KW-0406">Ion transport</keyword>
<keyword evidence="4 13" id="KW-0812">Transmembrane</keyword>
<dbReference type="OrthoDB" id="10035564at2759"/>
<dbReference type="Pfam" id="PF03493">
    <property type="entry name" value="BK_channel_a"/>
    <property type="match status" value="1"/>
</dbReference>
<feature type="transmembrane region" description="Helical" evidence="13">
    <location>
        <begin position="94"/>
        <end position="112"/>
    </location>
</feature>
<evidence type="ECO:0000256" key="5">
    <source>
        <dbReference type="ARBA" id="ARBA00022826"/>
    </source>
</evidence>
<evidence type="ECO:0000256" key="7">
    <source>
        <dbReference type="ARBA" id="ARBA00022989"/>
    </source>
</evidence>
<feature type="transmembrane region" description="Helical" evidence="13">
    <location>
        <begin position="262"/>
        <end position="283"/>
    </location>
</feature>
<evidence type="ECO:0000256" key="10">
    <source>
        <dbReference type="ARBA" id="ARBA00023303"/>
    </source>
</evidence>
<keyword evidence="9 13" id="KW-0472">Membrane</keyword>
<dbReference type="PANTHER" id="PTHR10027:SF10">
    <property type="entry name" value="SLOWPOKE 2, ISOFORM D"/>
    <property type="match status" value="1"/>
</dbReference>
<evidence type="ECO:0000256" key="11">
    <source>
        <dbReference type="ARBA" id="ARBA00034430"/>
    </source>
</evidence>
<keyword evidence="6" id="KW-0630">Potassium</keyword>
<dbReference type="InterPro" id="IPR003148">
    <property type="entry name" value="RCK_N"/>
</dbReference>
<dbReference type="InParanoid" id="D7FRQ7"/>
<dbReference type="Pfam" id="PF07885">
    <property type="entry name" value="Ion_trans_2"/>
    <property type="match status" value="1"/>
</dbReference>
<evidence type="ECO:0000259" key="15">
    <source>
        <dbReference type="Pfam" id="PF07885"/>
    </source>
</evidence>
<evidence type="ECO:0000256" key="13">
    <source>
        <dbReference type="SAM" id="Phobius"/>
    </source>
</evidence>
<feature type="transmembrane region" description="Helical" evidence="13">
    <location>
        <begin position="199"/>
        <end position="220"/>
    </location>
</feature>
<keyword evidence="10" id="KW-0407">Ion channel</keyword>
<dbReference type="PRINTS" id="PR00169">
    <property type="entry name" value="KCHANNEL"/>
</dbReference>
<gene>
    <name evidence="17" type="ORF">Esi_0217_0029</name>
</gene>
<dbReference type="STRING" id="2880.D7FRQ7"/>
<evidence type="ECO:0000256" key="12">
    <source>
        <dbReference type="SAM" id="MobiDB-lite"/>
    </source>
</evidence>
<feature type="transmembrane region" description="Helical" evidence="13">
    <location>
        <begin position="232"/>
        <end position="250"/>
    </location>
</feature>
<keyword evidence="18" id="KW-1185">Reference proteome</keyword>
<comment type="catalytic activity">
    <reaction evidence="11">
        <text>K(+)(in) = K(+)(out)</text>
        <dbReference type="Rhea" id="RHEA:29463"/>
        <dbReference type="ChEBI" id="CHEBI:29103"/>
    </reaction>
</comment>
<evidence type="ECO:0000256" key="6">
    <source>
        <dbReference type="ARBA" id="ARBA00022958"/>
    </source>
</evidence>
<dbReference type="InterPro" id="IPR003929">
    <property type="entry name" value="K_chnl_BK_asu"/>
</dbReference>
<dbReference type="SUPFAM" id="SSF81324">
    <property type="entry name" value="Voltage-gated potassium channels"/>
    <property type="match status" value="1"/>
</dbReference>
<feature type="transmembrane region" description="Helical" evidence="13">
    <location>
        <begin position="12"/>
        <end position="32"/>
    </location>
</feature>
<dbReference type="PANTHER" id="PTHR10027">
    <property type="entry name" value="CALCIUM-ACTIVATED POTASSIUM CHANNEL ALPHA CHAIN"/>
    <property type="match status" value="1"/>
</dbReference>
<dbReference type="eggNOG" id="KOG1420">
    <property type="taxonomic scope" value="Eukaryota"/>
</dbReference>
<sequence length="1161" mass="125889">MGGAASETPVTLSAAGSFLVFFCYFSYVLFSVPRHGEVPYTNRLNRHITTSRCGLFIEILNALFSLATCVLFVLETYSFGNNYGFIVMSFSMEMVFNGFFLFNFLLHLYLAVDKLTHLVSLQAVVDIVTVFPSYLILFMNDGWRTSDGGFADAYLGLKITRVIRVARLLVTISFFVQGPSLAFDHSRQLLVLRSQLVRWSLKTVLVIFTMAGLTNFLVVVQDADWGLGYGRMPFHEALYFVVVSFSTVGYGDISPSTALSRVVITGLILTLFFCVPLVTNALVNLTKLTPKHGGCLSKSWGTGHIVVGCDASCLRVVSVLLRDLLAADSMAYHHEHVVLVIPQEPTLAWDALLCLQPSFAVTYLNGDLSSAKDLRRARVANARACFVLSDRLANDTEAQDKTALLRALSTNQASPPGSSVLCLVTHSRSKGRLVRLGMPEASVVCYDEVMEGLVTQACLNPGFSTVWTNMLSCMPEADYLLKTRGAEQDVTRDPESTALFETETEYLRSLRRVTLRFRLTCFAGECTGDAAIELHEKCGCILFALICNICSGGHKSRVKCGAGKRRRRCVRVHPDYGTIISKDDVGVFISANHESADLLARYCTGRATSGAAATAAPSKASGTSLRREGWVENAFLVAENPPVGNRQHGTQENRQRNASSGDGRFERTIWSDVHDAGGGASTPSVFPLGESLVGTPPGAVLVIAQSLSFALGVVLSLCEADDDLDVEGSPALSVVCSPTWWDPVADERAERELAARFPCVRLVKRETEYECLLEVGADKADLVCVVSSRPEDEPTTPKTGGGGGDGDVLGDHSGRGQGSDVWAMGVVVDVLGLVPESTRVVVRFDDSASAEQHQVISAHVRRREDAQETGRRERAAAESGEKQGEENLFDGRKEQTDRATQQQRDAPRNENAGTTVEDSVDFGYSARSGVGGGGVYFDDTRGVVREGFDDFFGTMSGYVSGDVVVGNAAELLLLQTMLAPDIQSLMSDVMHLVSRVPIEVLWPEHSPNARGTAVGDNNDNRGDGDIRRSRIRPVTYGEAFRLLLEDRDLLALGLHRPPTHGRGPRKMGGRERWRCPGGSRYVAINSPSASFALRDGDCFFVLRRRSRPVSAFNSEPAVDPLVTGTCVSSGGRATAALAATAADPTEGTTTPGKDTPERLHG</sequence>
<feature type="compositionally biased region" description="Basic and acidic residues" evidence="12">
    <location>
        <begin position="862"/>
        <end position="897"/>
    </location>
</feature>
<dbReference type="Gene3D" id="3.40.50.720">
    <property type="entry name" value="NAD(P)-binding Rossmann-like Domain"/>
    <property type="match status" value="1"/>
</dbReference>
<dbReference type="InterPro" id="IPR013099">
    <property type="entry name" value="K_chnl_dom"/>
</dbReference>
<evidence type="ECO:0000313" key="17">
    <source>
        <dbReference type="EMBL" id="CBJ30848.1"/>
    </source>
</evidence>
<dbReference type="Pfam" id="PF22614">
    <property type="entry name" value="Slo-like_RCK"/>
    <property type="match status" value="1"/>
</dbReference>
<dbReference type="GO" id="GO:0016020">
    <property type="term" value="C:membrane"/>
    <property type="evidence" value="ECO:0007669"/>
    <property type="project" value="UniProtKB-SubCell"/>
</dbReference>
<dbReference type="AlphaFoldDB" id="D7FRQ7"/>
<evidence type="ECO:0000259" key="14">
    <source>
        <dbReference type="Pfam" id="PF03493"/>
    </source>
</evidence>
<feature type="region of interest" description="Disordered" evidence="12">
    <location>
        <begin position="852"/>
        <end position="920"/>
    </location>
</feature>
<dbReference type="EMBL" id="FN649760">
    <property type="protein sequence ID" value="CBJ30848.1"/>
    <property type="molecule type" value="Genomic_DNA"/>
</dbReference>
<feature type="region of interest" description="Disordered" evidence="12">
    <location>
        <begin position="788"/>
        <end position="816"/>
    </location>
</feature>
<keyword evidence="3" id="KW-0633">Potassium transport</keyword>
<feature type="domain" description="Potassium channel" evidence="15">
    <location>
        <begin position="219"/>
        <end position="285"/>
    </location>
</feature>
<evidence type="ECO:0000259" key="16">
    <source>
        <dbReference type="Pfam" id="PF22614"/>
    </source>
</evidence>
<keyword evidence="5" id="KW-0631">Potassium channel</keyword>
<evidence type="ECO:0000256" key="8">
    <source>
        <dbReference type="ARBA" id="ARBA00023065"/>
    </source>
</evidence>
<reference evidence="17 18" key="1">
    <citation type="journal article" date="2010" name="Nature">
        <title>The Ectocarpus genome and the independent evolution of multicellularity in brown algae.</title>
        <authorList>
            <person name="Cock J.M."/>
            <person name="Sterck L."/>
            <person name="Rouze P."/>
            <person name="Scornet D."/>
            <person name="Allen A.E."/>
            <person name="Amoutzias G."/>
            <person name="Anthouard V."/>
            <person name="Artiguenave F."/>
            <person name="Aury J.M."/>
            <person name="Badger J.H."/>
            <person name="Beszteri B."/>
            <person name="Billiau K."/>
            <person name="Bonnet E."/>
            <person name="Bothwell J.H."/>
            <person name="Bowler C."/>
            <person name="Boyen C."/>
            <person name="Brownlee C."/>
            <person name="Carrano C.J."/>
            <person name="Charrier B."/>
            <person name="Cho G.Y."/>
            <person name="Coelho S.M."/>
            <person name="Collen J."/>
            <person name="Corre E."/>
            <person name="Da Silva C."/>
            <person name="Delage L."/>
            <person name="Delaroque N."/>
            <person name="Dittami S.M."/>
            <person name="Doulbeau S."/>
            <person name="Elias M."/>
            <person name="Farnham G."/>
            <person name="Gachon C.M."/>
            <person name="Gschloessl B."/>
            <person name="Heesch S."/>
            <person name="Jabbari K."/>
            <person name="Jubin C."/>
            <person name="Kawai H."/>
            <person name="Kimura K."/>
            <person name="Kloareg B."/>
            <person name="Kupper F.C."/>
            <person name="Lang D."/>
            <person name="Le Bail A."/>
            <person name="Leblanc C."/>
            <person name="Lerouge P."/>
            <person name="Lohr M."/>
            <person name="Lopez P.J."/>
            <person name="Martens C."/>
            <person name="Maumus F."/>
            <person name="Michel G."/>
            <person name="Miranda-Saavedra D."/>
            <person name="Morales J."/>
            <person name="Moreau H."/>
            <person name="Motomura T."/>
            <person name="Nagasato C."/>
            <person name="Napoli C.A."/>
            <person name="Nelson D.R."/>
            <person name="Nyvall-Collen P."/>
            <person name="Peters A.F."/>
            <person name="Pommier C."/>
            <person name="Potin P."/>
            <person name="Poulain J."/>
            <person name="Quesneville H."/>
            <person name="Read B."/>
            <person name="Rensing S.A."/>
            <person name="Ritter A."/>
            <person name="Rousvoal S."/>
            <person name="Samanta M."/>
            <person name="Samson G."/>
            <person name="Schroeder D.C."/>
            <person name="Segurens B."/>
            <person name="Strittmatter M."/>
            <person name="Tonon T."/>
            <person name="Tregear J.W."/>
            <person name="Valentin K."/>
            <person name="von Dassow P."/>
            <person name="Yamagishi T."/>
            <person name="Van de Peer Y."/>
            <person name="Wincker P."/>
        </authorList>
    </citation>
    <scope>NUCLEOTIDE SEQUENCE [LARGE SCALE GENOMIC DNA]</scope>
    <source>
        <strain evidence="18">Ec32 / CCAP1310/4</strain>
    </source>
</reference>
<organism evidence="17 18">
    <name type="scientific">Ectocarpus siliculosus</name>
    <name type="common">Brown alga</name>
    <name type="synonym">Conferva siliculosa</name>
    <dbReference type="NCBI Taxonomy" id="2880"/>
    <lineage>
        <taxon>Eukaryota</taxon>
        <taxon>Sar</taxon>
        <taxon>Stramenopiles</taxon>
        <taxon>Ochrophyta</taxon>
        <taxon>PX clade</taxon>
        <taxon>Phaeophyceae</taxon>
        <taxon>Ectocarpales</taxon>
        <taxon>Ectocarpaceae</taxon>
        <taxon>Ectocarpus</taxon>
    </lineage>
</organism>
<feature type="transmembrane region" description="Helical" evidence="13">
    <location>
        <begin position="159"/>
        <end position="178"/>
    </location>
</feature>
<evidence type="ECO:0000256" key="9">
    <source>
        <dbReference type="ARBA" id="ARBA00023136"/>
    </source>
</evidence>
<keyword evidence="2" id="KW-0813">Transport</keyword>
<feature type="region of interest" description="Disordered" evidence="12">
    <location>
        <begin position="1007"/>
        <end position="1026"/>
    </location>
</feature>
<evidence type="ECO:0000256" key="4">
    <source>
        <dbReference type="ARBA" id="ARBA00022692"/>
    </source>
</evidence>
<proteinExistence type="predicted"/>
<feature type="transmembrane region" description="Helical" evidence="13">
    <location>
        <begin position="53"/>
        <end position="74"/>
    </location>
</feature>
<dbReference type="InterPro" id="IPR027359">
    <property type="entry name" value="Volt_channel_dom_sf"/>
</dbReference>